<dbReference type="PANTHER" id="PTHR45913">
    <property type="entry name" value="EPM2A-INTERACTING PROTEIN 1"/>
    <property type="match status" value="1"/>
</dbReference>
<keyword evidence="2" id="KW-1185">Reference proteome</keyword>
<dbReference type="OrthoDB" id="10062525at2759"/>
<reference evidence="1" key="1">
    <citation type="submission" date="2022-01" db="EMBL/GenBank/DDBJ databases">
        <authorList>
            <person name="King R."/>
        </authorList>
    </citation>
    <scope>NUCLEOTIDE SEQUENCE</scope>
</reference>
<sequence length="169" mass="19908">MFANVNEFVKIYKEEEQYVKVVFITIENHLAMLVQNFKKYFLDDDKLVASYEWVRDSFRTTLESLSAAEEEIFIEFTASDEIQREFSNKSLFEFWAGVDDAFSPLKTRTFRILLLYYCEAGFSAVAASKTKYRSRLIIDKELRVAICNKNLLLKNFAIRDRPEVVTNNY</sequence>
<dbReference type="AlphaFoldDB" id="A0A9P0D227"/>
<gene>
    <name evidence="1" type="ORF">PSYICH_LOCUS12997</name>
</gene>
<evidence type="ECO:0000313" key="2">
    <source>
        <dbReference type="Proteomes" id="UP001153636"/>
    </source>
</evidence>
<dbReference type="EMBL" id="OV651818">
    <property type="protein sequence ID" value="CAH1112787.1"/>
    <property type="molecule type" value="Genomic_DNA"/>
</dbReference>
<protein>
    <submittedName>
        <fullName evidence="1">Uncharacterized protein</fullName>
    </submittedName>
</protein>
<evidence type="ECO:0000313" key="1">
    <source>
        <dbReference type="EMBL" id="CAH1112787.1"/>
    </source>
</evidence>
<proteinExistence type="predicted"/>
<dbReference type="PANTHER" id="PTHR45913:SF19">
    <property type="entry name" value="LOW QUALITY PROTEIN: ZINC FINGER BED DOMAIN-CONTAINING PROTEIN 5-LIKE"/>
    <property type="match status" value="1"/>
</dbReference>
<accession>A0A9P0D227</accession>
<organism evidence="1 2">
    <name type="scientific">Psylliodes chrysocephalus</name>
    <dbReference type="NCBI Taxonomy" id="3402493"/>
    <lineage>
        <taxon>Eukaryota</taxon>
        <taxon>Metazoa</taxon>
        <taxon>Ecdysozoa</taxon>
        <taxon>Arthropoda</taxon>
        <taxon>Hexapoda</taxon>
        <taxon>Insecta</taxon>
        <taxon>Pterygota</taxon>
        <taxon>Neoptera</taxon>
        <taxon>Endopterygota</taxon>
        <taxon>Coleoptera</taxon>
        <taxon>Polyphaga</taxon>
        <taxon>Cucujiformia</taxon>
        <taxon>Chrysomeloidea</taxon>
        <taxon>Chrysomelidae</taxon>
        <taxon>Galerucinae</taxon>
        <taxon>Alticini</taxon>
        <taxon>Psylliodes</taxon>
    </lineage>
</organism>
<name>A0A9P0D227_9CUCU</name>
<dbReference type="Proteomes" id="UP001153636">
    <property type="component" value="Chromosome 6"/>
</dbReference>